<proteinExistence type="predicted"/>
<organism evidence="2 3">
    <name type="scientific">Lacticaseibacillus paracasei subsp. paracasei</name>
    <dbReference type="NCBI Taxonomy" id="47714"/>
    <lineage>
        <taxon>Bacteria</taxon>
        <taxon>Bacillati</taxon>
        <taxon>Bacillota</taxon>
        <taxon>Bacilli</taxon>
        <taxon>Lactobacillales</taxon>
        <taxon>Lactobacillaceae</taxon>
        <taxon>Lacticaseibacillus</taxon>
    </lineage>
</organism>
<dbReference type="AlphaFoldDB" id="A0AAP9HJA5"/>
<dbReference type="EMBL" id="CP022954">
    <property type="protein sequence ID" value="QGV18904.1"/>
    <property type="molecule type" value="Genomic_DNA"/>
</dbReference>
<reference evidence="2 3" key="1">
    <citation type="submission" date="2017-08" db="EMBL/GenBank/DDBJ databases">
        <title>Genome sequence, comparative genomics and functional analysis of the highly adhesive Lactobacillus paracasei Kobulty strain.</title>
        <authorList>
            <person name="Koryszewska-Baginska A."/>
            <person name="Grynberg M."/>
            <person name="Aleksandrzak-Piekarczyk T."/>
        </authorList>
    </citation>
    <scope>NUCLEOTIDE SEQUENCE [LARGE SCALE GENOMIC DNA]</scope>
    <source>
        <strain evidence="2 3">IBB3423</strain>
    </source>
</reference>
<accession>A0AAP9HJA5</accession>
<keyword evidence="1" id="KW-0472">Membrane</keyword>
<name>A0AAP9HJA5_LACPA</name>
<evidence type="ECO:0000313" key="3">
    <source>
        <dbReference type="Proteomes" id="UP000423274"/>
    </source>
</evidence>
<gene>
    <name evidence="2" type="ORF">LCAKO_2398</name>
</gene>
<keyword evidence="1" id="KW-1133">Transmembrane helix</keyword>
<sequence length="402" mass="45197">MKGERILNRDGKKKLSRQNLMILIVDLVLIIIFIGGFGWGIGTVKRYQVEPNTSRTETNTDSLYSESRFEKTLKKFKRLDLMVRLGPVKDAKTFNYTPDEFNVKYSSQPIVPGLKATKTLNAETGEVEVCTTMTPQGVTVAGDYLLTTAYDHDGFHNSVMYIQDLKTGKLLNTVVLNGRPHVGGLTYDAKNDNIWICGRRNNAAEVFAIKLKTALTYNVDKKAKAVAYSQRAQLGNISRASFVTYYENALFVGFFNPTGKGNIQRYPLNDKGQVVGKSLTSSISNQFDVLTQSVLHQDILSKIQGMAFYGDYTILSQSYGGGNSTLYIFKTDPKKTIFRASDAIDTFDMPSHLEQISTHDGRMYMMFESAAYAYRHRSTNQLDRVLSMNLEGFVQLVLKEEK</sequence>
<feature type="transmembrane region" description="Helical" evidence="1">
    <location>
        <begin position="20"/>
        <end position="41"/>
    </location>
</feature>
<dbReference type="Proteomes" id="UP000423274">
    <property type="component" value="Chromosome"/>
</dbReference>
<evidence type="ECO:0000313" key="2">
    <source>
        <dbReference type="EMBL" id="QGV18904.1"/>
    </source>
</evidence>
<dbReference type="SUPFAM" id="SSF63825">
    <property type="entry name" value="YWTD domain"/>
    <property type="match status" value="1"/>
</dbReference>
<protein>
    <submittedName>
        <fullName evidence="2">Uncharacterized protein</fullName>
    </submittedName>
</protein>
<keyword evidence="1" id="KW-0812">Transmembrane</keyword>
<evidence type="ECO:0000256" key="1">
    <source>
        <dbReference type="SAM" id="Phobius"/>
    </source>
</evidence>